<keyword evidence="1" id="KW-0812">Transmembrane</keyword>
<evidence type="ECO:0000256" key="1">
    <source>
        <dbReference type="SAM" id="Phobius"/>
    </source>
</evidence>
<comment type="caution">
    <text evidence="2">The sequence shown here is derived from an EMBL/GenBank/DDBJ whole genome shotgun (WGS) entry which is preliminary data.</text>
</comment>
<evidence type="ECO:0000313" key="2">
    <source>
        <dbReference type="EMBL" id="KAK8841566.1"/>
    </source>
</evidence>
<name>A0ABR2H6U9_9EUKA</name>
<accession>A0ABR2H6U9</accession>
<organism evidence="2 3">
    <name type="scientific">Tritrichomonas musculus</name>
    <dbReference type="NCBI Taxonomy" id="1915356"/>
    <lineage>
        <taxon>Eukaryota</taxon>
        <taxon>Metamonada</taxon>
        <taxon>Parabasalia</taxon>
        <taxon>Tritrichomonadida</taxon>
        <taxon>Tritrichomonadidae</taxon>
        <taxon>Tritrichomonas</taxon>
    </lineage>
</organism>
<feature type="transmembrane region" description="Helical" evidence="1">
    <location>
        <begin position="1855"/>
        <end position="1882"/>
    </location>
</feature>
<keyword evidence="3" id="KW-1185">Reference proteome</keyword>
<evidence type="ECO:0000313" key="3">
    <source>
        <dbReference type="Proteomes" id="UP001470230"/>
    </source>
</evidence>
<proteinExistence type="predicted"/>
<dbReference type="EMBL" id="JAPFFF010000041">
    <property type="protein sequence ID" value="KAK8841566.1"/>
    <property type="molecule type" value="Genomic_DNA"/>
</dbReference>
<protein>
    <submittedName>
        <fullName evidence="2">Uncharacterized protein</fullName>
    </submittedName>
</protein>
<keyword evidence="1" id="KW-0472">Membrane</keyword>
<gene>
    <name evidence="2" type="ORF">M9Y10_027190</name>
</gene>
<reference evidence="2 3" key="1">
    <citation type="submission" date="2024-04" db="EMBL/GenBank/DDBJ databases">
        <title>Tritrichomonas musculus Genome.</title>
        <authorList>
            <person name="Alves-Ferreira E."/>
            <person name="Grigg M."/>
            <person name="Lorenzi H."/>
            <person name="Galac M."/>
        </authorList>
    </citation>
    <scope>NUCLEOTIDE SEQUENCE [LARGE SCALE GENOMIC DNA]</scope>
    <source>
        <strain evidence="2 3">EAF2021</strain>
    </source>
</reference>
<keyword evidence="1" id="KW-1133">Transmembrane helix</keyword>
<dbReference type="Proteomes" id="UP001470230">
    <property type="component" value="Unassembled WGS sequence"/>
</dbReference>
<sequence length="1907" mass="219270">MFLLISFALANNYCIETINGSCEQICKNLPRKFDNIFSYIPSNDELNASNDDIHNFYIANNVAYSDSPNNFIFCDPSIHLIYSESFTTISIKDHIYIDSNKRLKDAPILFKISNNFNNNIYIEVDTDEKNNTFQVIFETDYSFSNYHLAIPKFYTENFPENLISISTNSEKITFNEITANIEKVFNDTTKLIGSYIPCYCISEKENKCSDYQHLHPIIINSSSYIHHIRVLLIVETTIPQVIRPDLYCHIVAMPGSEIIFYANEKDETYAILHSDSVEISKLYFKGMGSLTLALNTNLSFLTTTSTINYKFGLKSSYPLNFNQSNIRAIKENIDYNLNEKIHVPEYSLFTGPKCLSGLFEKGKFLSYEEEFVHYNVTEQTLKEYDYDYVIYYFDKGDHEIPRAWKSSCRFHGIDPNNTNFIFSDVVHFNGYSIDSYIDVNYPEMPCQNRITIKPAEHFYLSAFGEIYSKEYNLRYTIVVDKDFYMDGFNENSNFDDDEMDHDQCKIIGNGTIKFSDPNFLKTVQNFCQIDENVHLVNSTSSNYFYGCLGQSDINKCKSEIDGVENLVDYHFIWLRNFKSILTMRDLYHFSNIYITDKVFYFGRSLSNYQIVLTANSDLSVYYWNLDMDKDEVNYIKAQSKTAKLTFWYHFNSNFNNHGLKYLDITYDGSPEFDFQIYFYYETAVLSMKYVKNYIPGSFQLNGKCALYVRETYLKMLPIFKCPDSIVFPLNYDSDYAICFSDEPEEVDSLKDFVLCNTSEKFLELDQNSLGIQSAYIFKDISLFFNSACYRTTSFKIFNNVTVNIDTSNNDILRFKHNYLVIYQNYYDRNYDIYYSGSINLSLIFNLKEITVLDISRIYKEMPNCAFKSSLDSIEIIPSLSSIDFDFKIDILGDFSVTSPAPSYISKIITNSKVSFSPRWSYLFLSEDSKKFYESNPYSISNNIDNDINLLENVVIAVGNDDILQVPNWSNFHKVFILQDFELLIDKPSNLTYHKDGIIINNNFKIIVGNMNIIVPANFTVNAYYSLSFKYNFIYNAILNCSENEYTNLFTGNLYVTQYFDYYNERNIKIYGYSEDNPLTINARNHSQLYYLQDVMTLNSDSGVFYHFEYNYICYCSYNSETHCPGNNYIVSSLSALYSAINDLPYLPILIGSDIDIYSTTGNHLVLNTIEDNIEITLPDSPESMTILENKTIRFNYSDSTIIDIANKSVVFVDLTNSLEININSNTETVITFILKSDVFVKTESAINADFMILVETTSYHLYTEEKDKFGNLFGDSLEQYIKMCAYDSDSSSHCTFEKKDLIENIFKEPFNCNELEIALSSQPIEIELPSITKKIDVNILPISTSAILTIKNVSNLQISPFMTIVNDLWRFAGDRKVLSFRLDQMSTLSIINTITVPISLHLTSNQSFIDLRDCNEQSAPQITIHKYGNETNEITIFGPNETYHNFLSSLVDYDGITFIHNGTQKYHCICNDEISCERCKIGVEGIIITSDKINNDPGQNSNIRVFSDFEITSNLFNNEHNVFIDEKATLNLTDVDTIYQNLEEGLKIDNLIFVNGTNLFLKPRNLSLNIVMRKKEPGPYFYMEIDKFLKLNVPNIEDEEVQASRIHVEGRGELNVYDYPFNRIRPGPYVKVIKGIYIICNSKSGSSYCTYQAAYAGYKNLGNSDDFKPDFDPDSKIIVFLNTYTNNIDANLEYLQGQKVQFDRNILTSKSLLEGQSKVRFINTTNLTNYADLTTELGSSFGGATLDNADSDLFVVGFDENLTIKQEGDFQSDLQPITIQPMSDDVTVIIDDSVDIGKQKIKIETEAEKDKRINVKVVMNKNFTKEDLKNFLETDENKVSVTLENSTSKNEKNKLPIGAIVGIVVGCIVIVSLIVLIIVFIVKKKKKGNNGHSLSSDSINQFDDSTF</sequence>